<accession>A0ABQ9H7M5</accession>
<evidence type="ECO:0000313" key="2">
    <source>
        <dbReference type="EMBL" id="KAJ8880305.1"/>
    </source>
</evidence>
<reference evidence="2 3" key="1">
    <citation type="submission" date="2023-02" db="EMBL/GenBank/DDBJ databases">
        <title>LHISI_Scaffold_Assembly.</title>
        <authorList>
            <person name="Stuart O.P."/>
            <person name="Cleave R."/>
            <person name="Magrath M.J.L."/>
            <person name="Mikheyev A.S."/>
        </authorList>
    </citation>
    <scope>NUCLEOTIDE SEQUENCE [LARGE SCALE GENOMIC DNA]</scope>
    <source>
        <strain evidence="2">Daus_M_001</strain>
        <tissue evidence="2">Leg muscle</tissue>
    </source>
</reference>
<sequence length="478" mass="52868">MDEAILCEQISTCVRLLRHDRIHVIADIVCKVVTAISSFDRICKGARVGTLAERTAVLLTNNSHSPQATKRHNPFSADLAQRTTARVRNSKFTSKLPTVTKTASSSRNHWLARRNKHVKGLVLAKMAGMFGCAGELPRGEKRKGGRTLQCRAEEASVRTGRILVYLENIPPHLKALSINDVDLTVDWQTATARGERLATELTAIHPDYSLLHLMFRISGTDWLIFAAELLLAGKFFYTQPMRVTEVNVERRRNEGAGETGEPREKIKTRRPTASSGTIPTCESPATRPGIEPGPPWWEASVLTAQPPRPQGRPRPAVGASTLHDGVVRDLWSLQFFCYRTHSGFRKSTAISIHFLDRAVTAKTVTGKYSRIRSQVKRLADGSLSLPKDKPLPGMQKPMPYVTVGDEAFPLKPYLMRPYPGAHTRHVPAFSGTSRISKIFSAGTPDGNVTCPIRYVPYDMNTTIKNNVAIFVGTNTLSA</sequence>
<evidence type="ECO:0000256" key="1">
    <source>
        <dbReference type="SAM" id="MobiDB-lite"/>
    </source>
</evidence>
<protein>
    <recommendedName>
        <fullName evidence="4">DDE Tnp4 domain-containing protein</fullName>
    </recommendedName>
</protein>
<gene>
    <name evidence="2" type="ORF">PR048_016771</name>
</gene>
<name>A0ABQ9H7M5_9NEOP</name>
<feature type="compositionally biased region" description="Polar residues" evidence="1">
    <location>
        <begin position="271"/>
        <end position="280"/>
    </location>
</feature>
<keyword evidence="3" id="KW-1185">Reference proteome</keyword>
<evidence type="ECO:0008006" key="4">
    <source>
        <dbReference type="Google" id="ProtNLM"/>
    </source>
</evidence>
<organism evidence="2 3">
    <name type="scientific">Dryococelus australis</name>
    <dbReference type="NCBI Taxonomy" id="614101"/>
    <lineage>
        <taxon>Eukaryota</taxon>
        <taxon>Metazoa</taxon>
        <taxon>Ecdysozoa</taxon>
        <taxon>Arthropoda</taxon>
        <taxon>Hexapoda</taxon>
        <taxon>Insecta</taxon>
        <taxon>Pterygota</taxon>
        <taxon>Neoptera</taxon>
        <taxon>Polyneoptera</taxon>
        <taxon>Phasmatodea</taxon>
        <taxon>Verophasmatodea</taxon>
        <taxon>Anareolatae</taxon>
        <taxon>Phasmatidae</taxon>
        <taxon>Eurycanthinae</taxon>
        <taxon>Dryococelus</taxon>
    </lineage>
</organism>
<dbReference type="EMBL" id="JARBHB010000006">
    <property type="protein sequence ID" value="KAJ8880305.1"/>
    <property type="molecule type" value="Genomic_DNA"/>
</dbReference>
<dbReference type="Proteomes" id="UP001159363">
    <property type="component" value="Chromosome 5"/>
</dbReference>
<feature type="region of interest" description="Disordered" evidence="1">
    <location>
        <begin position="250"/>
        <end position="290"/>
    </location>
</feature>
<feature type="compositionally biased region" description="Basic and acidic residues" evidence="1">
    <location>
        <begin position="250"/>
        <end position="265"/>
    </location>
</feature>
<proteinExistence type="predicted"/>
<comment type="caution">
    <text evidence="2">The sequence shown here is derived from an EMBL/GenBank/DDBJ whole genome shotgun (WGS) entry which is preliminary data.</text>
</comment>
<evidence type="ECO:0000313" key="3">
    <source>
        <dbReference type="Proteomes" id="UP001159363"/>
    </source>
</evidence>